<dbReference type="Gene3D" id="1.10.10.2840">
    <property type="entry name" value="PucR C-terminal helix-turn-helix domain"/>
    <property type="match status" value="1"/>
</dbReference>
<proteinExistence type="predicted"/>
<dbReference type="Pfam" id="PF13556">
    <property type="entry name" value="HTH_30"/>
    <property type="match status" value="1"/>
</dbReference>
<accession>A0A3P3XQ20</accession>
<dbReference type="InterPro" id="IPR051448">
    <property type="entry name" value="CdaR-like_regulators"/>
</dbReference>
<dbReference type="EMBL" id="FWDO01000004">
    <property type="protein sequence ID" value="SLM18378.1"/>
    <property type="molecule type" value="Genomic_DNA"/>
</dbReference>
<evidence type="ECO:0000259" key="1">
    <source>
        <dbReference type="Pfam" id="PF13556"/>
    </source>
</evidence>
<dbReference type="InterPro" id="IPR042070">
    <property type="entry name" value="PucR_C-HTH_sf"/>
</dbReference>
<protein>
    <recommendedName>
        <fullName evidence="1">PucR C-terminal helix-turn-helix domain-containing protein</fullName>
    </recommendedName>
</protein>
<reference evidence="2" key="1">
    <citation type="submission" date="2017-02" db="EMBL/GenBank/DDBJ databases">
        <authorList>
            <person name="Regsiter A."/>
            <person name="William W."/>
        </authorList>
    </citation>
    <scope>NUCLEOTIDE SEQUENCE</scope>
    <source>
        <strain evidence="2">BdmA 4</strain>
    </source>
</reference>
<evidence type="ECO:0000313" key="2">
    <source>
        <dbReference type="EMBL" id="SLM18378.1"/>
    </source>
</evidence>
<dbReference type="PANTHER" id="PTHR33744">
    <property type="entry name" value="CARBOHYDRATE DIACID REGULATOR"/>
    <property type="match status" value="1"/>
</dbReference>
<feature type="domain" description="PucR C-terminal helix-turn-helix" evidence="1">
    <location>
        <begin position="447"/>
        <end position="502"/>
    </location>
</feature>
<dbReference type="AlphaFoldDB" id="A0A3P3XQ20"/>
<name>A0A3P3XQ20_9SPIR</name>
<gene>
    <name evidence="2" type="ORF">SPIRO4BDMA_40950</name>
</gene>
<dbReference type="PANTHER" id="PTHR33744:SF1">
    <property type="entry name" value="DNA-BINDING TRANSCRIPTIONAL ACTIVATOR ADER"/>
    <property type="match status" value="1"/>
</dbReference>
<organism evidence="2">
    <name type="scientific">uncultured spirochete</name>
    <dbReference type="NCBI Taxonomy" id="156406"/>
    <lineage>
        <taxon>Bacteria</taxon>
        <taxon>Pseudomonadati</taxon>
        <taxon>Spirochaetota</taxon>
        <taxon>Spirochaetia</taxon>
        <taxon>Spirochaetales</taxon>
        <taxon>environmental samples</taxon>
    </lineage>
</organism>
<sequence length="513" mass="58197">MKLNLPIIAFKLADRKPNLHLCTNHGNNLLSARLLSPGIVHFDPYAVYIGTAEEIRTIDQASLPSDVIVVGEEAAQALSETECNWLSFEEGDVPEIFNAVQQVFDFYNQIDSELYDAVMQEQDIQSLLDICSRFFDNPVHLVDSSLRLIAHSSELDDDIHDESWMEMLSTGYASVTVIDALKKANLLDELNRGREAMLVNLGGFILPYMSANIFAHDKRIVSICVREHSHHLEEAQLGLLDHVATVLTNVIAKRQNLHYLHLGYVERIMLDLIKGNSVDTGILRFGLSQIGWNVEDSYYLLKIIPDFKDVSGGTIEYTGAMIKNLFSGSILLSLSDVLVLIVNLKYCTKALPNIFGTLETFLCKRKFKCGVSLKSHDLSALHGQYMLAAAAIKNGTLIEKDKYLFFYENYVASHILELCAKMIDVRILCHPEALKLYEHDQKNEGTLLYTLYVYLMKEKSLVMASQELNIHRNTLVYRLSKISEIIDADLNDGNTRLHLIFSYEILRYLDYFK</sequence>
<dbReference type="InterPro" id="IPR025736">
    <property type="entry name" value="PucR_C-HTH_dom"/>
</dbReference>